<sequence length="189" mass="21427">MKTILCLTFALLLGGCLRDNNSSVQDSPVAQLPAGVPQSLQYNGQTYRLQHWDGESGEYYLRDERDYGWSKLLTLMFVTEGKTFDDFAANMERLLKQENVRYRLNKRDGALQLTMLYPPQPRHPHFAGYESNLMRYQPLPCGFAGLQYGEHHPATADGAHLFTAAQNAQKDFQPQAAQILATLRCPDSR</sequence>
<reference evidence="1 2" key="1">
    <citation type="submission" date="2018-06" db="EMBL/GenBank/DDBJ databases">
        <authorList>
            <consortium name="Pathogen Informatics"/>
            <person name="Doyle S."/>
        </authorList>
    </citation>
    <scope>NUCLEOTIDE SEQUENCE [LARGE SCALE GENOMIC DNA]</scope>
    <source>
        <strain evidence="1 2">NCTC13294</strain>
    </source>
</reference>
<evidence type="ECO:0000313" key="1">
    <source>
        <dbReference type="EMBL" id="SUX19573.1"/>
    </source>
</evidence>
<dbReference type="EMBL" id="UFUW01000001">
    <property type="protein sequence ID" value="SUX19573.1"/>
    <property type="molecule type" value="Genomic_DNA"/>
</dbReference>
<dbReference type="Proteomes" id="UP000254572">
    <property type="component" value="Unassembled WGS sequence"/>
</dbReference>
<proteinExistence type="predicted"/>
<organism evidence="1 2">
    <name type="scientific">Cardiobacterium valvarum</name>
    <dbReference type="NCBI Taxonomy" id="194702"/>
    <lineage>
        <taxon>Bacteria</taxon>
        <taxon>Pseudomonadati</taxon>
        <taxon>Pseudomonadota</taxon>
        <taxon>Gammaproteobacteria</taxon>
        <taxon>Cardiobacteriales</taxon>
        <taxon>Cardiobacteriaceae</taxon>
        <taxon>Cardiobacterium</taxon>
    </lineage>
</organism>
<keyword evidence="2" id="KW-1185">Reference proteome</keyword>
<name>A0A381E0Y1_9GAMM</name>
<evidence type="ECO:0008006" key="3">
    <source>
        <dbReference type="Google" id="ProtNLM"/>
    </source>
</evidence>
<dbReference type="RefSeq" id="WP_115610821.1">
    <property type="nucleotide sequence ID" value="NZ_JBHLZC010000001.1"/>
</dbReference>
<dbReference type="AlphaFoldDB" id="A0A381E0Y1"/>
<gene>
    <name evidence="1" type="ORF">NCTC13294_00546</name>
</gene>
<evidence type="ECO:0000313" key="2">
    <source>
        <dbReference type="Proteomes" id="UP000254572"/>
    </source>
</evidence>
<dbReference type="PROSITE" id="PS51257">
    <property type="entry name" value="PROKAR_LIPOPROTEIN"/>
    <property type="match status" value="1"/>
</dbReference>
<protein>
    <recommendedName>
        <fullName evidence="3">Lipoprotein</fullName>
    </recommendedName>
</protein>
<accession>A0A381E0Y1</accession>